<feature type="region of interest" description="Disordered" evidence="1">
    <location>
        <begin position="83"/>
        <end position="109"/>
    </location>
</feature>
<reference evidence="3 4" key="1">
    <citation type="journal article" date="2008" name="Int. J. Syst. Evol. Microbiol.">
        <title>Tessaracoccus flavescens sp. nov., isolated from marine sediment.</title>
        <authorList>
            <person name="Lee D.W."/>
            <person name="Lee S.D."/>
        </authorList>
    </citation>
    <scope>NUCLEOTIDE SEQUENCE [LARGE SCALE GENOMIC DNA]</scope>
    <source>
        <strain evidence="3 4">SST-39T</strain>
    </source>
</reference>
<evidence type="ECO:0000256" key="2">
    <source>
        <dbReference type="SAM" id="SignalP"/>
    </source>
</evidence>
<dbReference type="PROSITE" id="PS51257">
    <property type="entry name" value="PROKAR_LIPOPROTEIN"/>
    <property type="match status" value="1"/>
</dbReference>
<proteinExistence type="predicted"/>
<gene>
    <name evidence="3" type="ORF">BW733_12545</name>
</gene>
<feature type="chain" id="PRO_5038836997" evidence="2">
    <location>
        <begin position="20"/>
        <end position="130"/>
    </location>
</feature>
<evidence type="ECO:0000256" key="1">
    <source>
        <dbReference type="SAM" id="MobiDB-lite"/>
    </source>
</evidence>
<dbReference type="Proteomes" id="UP000188235">
    <property type="component" value="Chromosome"/>
</dbReference>
<dbReference type="STRING" id="399497.BW733_12545"/>
<feature type="compositionally biased region" description="Polar residues" evidence="1">
    <location>
        <begin position="21"/>
        <end position="40"/>
    </location>
</feature>
<protein>
    <submittedName>
        <fullName evidence="3">Uncharacterized protein</fullName>
    </submittedName>
</protein>
<name>A0A1Q2CZI3_9ACTN</name>
<evidence type="ECO:0000313" key="4">
    <source>
        <dbReference type="Proteomes" id="UP000188235"/>
    </source>
</evidence>
<dbReference type="EMBL" id="CP019607">
    <property type="protein sequence ID" value="AQP51515.1"/>
    <property type="molecule type" value="Genomic_DNA"/>
</dbReference>
<dbReference type="AlphaFoldDB" id="A0A1Q2CZI3"/>
<feature type="signal peptide" evidence="2">
    <location>
        <begin position="1"/>
        <end position="19"/>
    </location>
</feature>
<organism evidence="3 4">
    <name type="scientific">Tessaracoccus flavescens</name>
    <dbReference type="NCBI Taxonomy" id="399497"/>
    <lineage>
        <taxon>Bacteria</taxon>
        <taxon>Bacillati</taxon>
        <taxon>Actinomycetota</taxon>
        <taxon>Actinomycetes</taxon>
        <taxon>Propionibacteriales</taxon>
        <taxon>Propionibacteriaceae</taxon>
        <taxon>Tessaracoccus</taxon>
    </lineage>
</organism>
<dbReference type="RefSeq" id="WP_077350896.1">
    <property type="nucleotide sequence ID" value="NZ_CP019607.1"/>
</dbReference>
<sequence length="130" mass="13678">MLRTLFVALSALAVLSGCQQPSPRTVSVETQTWNSRSGAVSQEGGASIDAVEGSNVTLPSNVGHLTITVSAVRDDAVTLEFNQPMARGHHDEEQAADKPSTSFDLAPGDELRLSTVTLDAGSDVTLRLDD</sequence>
<evidence type="ECO:0000313" key="3">
    <source>
        <dbReference type="EMBL" id="AQP51515.1"/>
    </source>
</evidence>
<dbReference type="KEGG" id="tfa:BW733_12545"/>
<feature type="region of interest" description="Disordered" evidence="1">
    <location>
        <begin position="21"/>
        <end position="45"/>
    </location>
</feature>
<keyword evidence="4" id="KW-1185">Reference proteome</keyword>
<keyword evidence="2" id="KW-0732">Signal</keyword>
<accession>A0A1Q2CZI3</accession>